<keyword evidence="2" id="KW-1133">Transmembrane helix</keyword>
<dbReference type="EMBL" id="PDNA01000045">
    <property type="protein sequence ID" value="PGH19654.1"/>
    <property type="molecule type" value="Genomic_DNA"/>
</dbReference>
<feature type="region of interest" description="Disordered" evidence="1">
    <location>
        <begin position="212"/>
        <end position="292"/>
    </location>
</feature>
<comment type="caution">
    <text evidence="4">The sequence shown here is derived from an EMBL/GenBank/DDBJ whole genome shotgun (WGS) entry which is preliminary data.</text>
</comment>
<reference evidence="4 5" key="1">
    <citation type="submission" date="2017-10" db="EMBL/GenBank/DDBJ databases">
        <title>Comparative genomics in systemic dimorphic fungi from Ajellomycetaceae.</title>
        <authorList>
            <person name="Munoz J.F."/>
            <person name="Mcewen J.G."/>
            <person name="Clay O.K."/>
            <person name="Cuomo C.A."/>
        </authorList>
    </citation>
    <scope>NUCLEOTIDE SEQUENCE [LARGE SCALE GENOMIC DNA]</scope>
    <source>
        <strain evidence="4 5">UAMH7299</strain>
    </source>
</reference>
<evidence type="ECO:0000313" key="4">
    <source>
        <dbReference type="EMBL" id="PGH19654.1"/>
    </source>
</evidence>
<keyword evidence="2" id="KW-0812">Transmembrane</keyword>
<protein>
    <recommendedName>
        <fullName evidence="6">Extracellular membrane protein CFEM domain-containing protein</fullName>
    </recommendedName>
</protein>
<evidence type="ECO:0000256" key="3">
    <source>
        <dbReference type="SAM" id="SignalP"/>
    </source>
</evidence>
<evidence type="ECO:0000313" key="5">
    <source>
        <dbReference type="Proteomes" id="UP000224634"/>
    </source>
</evidence>
<proteinExistence type="predicted"/>
<keyword evidence="2" id="KW-0472">Membrane</keyword>
<dbReference type="AlphaFoldDB" id="A0A2B7Y678"/>
<dbReference type="OrthoDB" id="5426355at2759"/>
<name>A0A2B7Y678_POLH7</name>
<organism evidence="4 5">
    <name type="scientific">Polytolypa hystricis (strain UAMH7299)</name>
    <dbReference type="NCBI Taxonomy" id="1447883"/>
    <lineage>
        <taxon>Eukaryota</taxon>
        <taxon>Fungi</taxon>
        <taxon>Dikarya</taxon>
        <taxon>Ascomycota</taxon>
        <taxon>Pezizomycotina</taxon>
        <taxon>Eurotiomycetes</taxon>
        <taxon>Eurotiomycetidae</taxon>
        <taxon>Onygenales</taxon>
        <taxon>Onygenales incertae sedis</taxon>
        <taxon>Polytolypa</taxon>
    </lineage>
</organism>
<evidence type="ECO:0000256" key="2">
    <source>
        <dbReference type="SAM" id="Phobius"/>
    </source>
</evidence>
<dbReference type="Proteomes" id="UP000224634">
    <property type="component" value="Unassembled WGS sequence"/>
</dbReference>
<keyword evidence="5" id="KW-1185">Reference proteome</keyword>
<feature type="chain" id="PRO_5012496443" description="Extracellular membrane protein CFEM domain-containing protein" evidence="3">
    <location>
        <begin position="18"/>
        <end position="292"/>
    </location>
</feature>
<evidence type="ECO:0000256" key="1">
    <source>
        <dbReference type="SAM" id="MobiDB-lite"/>
    </source>
</evidence>
<keyword evidence="3" id="KW-0732">Signal</keyword>
<feature type="compositionally biased region" description="Low complexity" evidence="1">
    <location>
        <begin position="212"/>
        <end position="225"/>
    </location>
</feature>
<feature type="signal peptide" evidence="3">
    <location>
        <begin position="1"/>
        <end position="17"/>
    </location>
</feature>
<feature type="transmembrane region" description="Helical" evidence="2">
    <location>
        <begin position="172"/>
        <end position="195"/>
    </location>
</feature>
<gene>
    <name evidence="4" type="ORF">AJ80_03809</name>
</gene>
<evidence type="ECO:0008006" key="6">
    <source>
        <dbReference type="Google" id="ProtNLM"/>
    </source>
</evidence>
<feature type="region of interest" description="Disordered" evidence="1">
    <location>
        <begin position="107"/>
        <end position="162"/>
    </location>
</feature>
<accession>A0A2B7Y678</accession>
<sequence length="292" mass="31556">MAKILFILTALAATALSQTLVPSEASDNFPACALECQILKDAQTPCVPPAVSDGDQASYTACYCGTEALQPLLSTPYGVCDSVCTTVPELNTVMKWFVTLCGTEPPKENTATTTTAGAPKETKSEGGVQEFQGDDGQMRGDNDDVELDADSDNPPIVKANHEPPPNWIVTHWRWVVMIVVLVVGFTLITLLLVYLKRRHNRKRLLQAGAPAAMAASTAAPSRTSRIFAQKPPPSNLSAAGNDDSENNWGPQQHQAHTRGWDFVDAELPVRPPQPADRDSASSTEPFFRGRKI</sequence>